<dbReference type="RefSeq" id="WP_062126203.1">
    <property type="nucleotide sequence ID" value="NZ_BAZW01000030.1"/>
</dbReference>
<comment type="caution">
    <text evidence="4">The sequence shown here is derived from an EMBL/GenBank/DDBJ whole genome shotgun (WGS) entry which is preliminary data.</text>
</comment>
<keyword evidence="5" id="KW-1185">Reference proteome</keyword>
<comment type="similarity">
    <text evidence="1 3">Belongs to the short-chain dehydrogenases/reductases (SDR) family.</text>
</comment>
<accession>A0A0E9M0Z6</accession>
<reference evidence="4 5" key="1">
    <citation type="journal article" date="2015" name="Microbes Environ.">
        <title>Distribution and evolution of nitrogen fixation genes in the phylum bacteroidetes.</title>
        <authorList>
            <person name="Inoue J."/>
            <person name="Oshima K."/>
            <person name="Suda W."/>
            <person name="Sakamoto M."/>
            <person name="Iino T."/>
            <person name="Noda S."/>
            <person name="Hongoh Y."/>
            <person name="Hattori M."/>
            <person name="Ohkuma M."/>
        </authorList>
    </citation>
    <scope>NUCLEOTIDE SEQUENCE [LARGE SCALE GENOMIC DNA]</scope>
    <source>
        <strain evidence="4">JCM 15548</strain>
    </source>
</reference>
<evidence type="ECO:0000256" key="1">
    <source>
        <dbReference type="ARBA" id="ARBA00006484"/>
    </source>
</evidence>
<name>A0A0E9M0Z6_9BACT</name>
<dbReference type="InterPro" id="IPR036291">
    <property type="entry name" value="NAD(P)-bd_dom_sf"/>
</dbReference>
<dbReference type="CDD" id="cd05233">
    <property type="entry name" value="SDR_c"/>
    <property type="match status" value="1"/>
</dbReference>
<dbReference type="OrthoDB" id="9775296at2"/>
<dbReference type="EMBL" id="BAZW01000030">
    <property type="protein sequence ID" value="GAO30815.1"/>
    <property type="molecule type" value="Genomic_DNA"/>
</dbReference>
<evidence type="ECO:0000313" key="5">
    <source>
        <dbReference type="Proteomes" id="UP000032900"/>
    </source>
</evidence>
<protein>
    <submittedName>
        <fullName evidence="4">Probable short-chain dehydrogenase</fullName>
    </submittedName>
</protein>
<dbReference type="Gene3D" id="3.40.50.720">
    <property type="entry name" value="NAD(P)-binding Rossmann-like Domain"/>
    <property type="match status" value="1"/>
</dbReference>
<dbReference type="AlphaFoldDB" id="A0A0E9M0Z6"/>
<dbReference type="Pfam" id="PF00106">
    <property type="entry name" value="adh_short"/>
    <property type="match status" value="1"/>
</dbReference>
<dbReference type="PRINTS" id="PR00080">
    <property type="entry name" value="SDRFAMILY"/>
</dbReference>
<organism evidence="4 5">
    <name type="scientific">Geofilum rubicundum JCM 15548</name>
    <dbReference type="NCBI Taxonomy" id="1236989"/>
    <lineage>
        <taxon>Bacteria</taxon>
        <taxon>Pseudomonadati</taxon>
        <taxon>Bacteroidota</taxon>
        <taxon>Bacteroidia</taxon>
        <taxon>Marinilabiliales</taxon>
        <taxon>Marinilabiliaceae</taxon>
        <taxon>Geofilum</taxon>
    </lineage>
</organism>
<gene>
    <name evidence="4" type="ORF">JCM15548_13129</name>
</gene>
<dbReference type="STRING" id="1236989.JCM15548_13129"/>
<keyword evidence="2" id="KW-0560">Oxidoreductase</keyword>
<dbReference type="PANTHER" id="PTHR42901">
    <property type="entry name" value="ALCOHOL DEHYDROGENASE"/>
    <property type="match status" value="1"/>
</dbReference>
<dbReference type="InterPro" id="IPR002347">
    <property type="entry name" value="SDR_fam"/>
</dbReference>
<evidence type="ECO:0000256" key="2">
    <source>
        <dbReference type="ARBA" id="ARBA00023002"/>
    </source>
</evidence>
<dbReference type="PRINTS" id="PR00081">
    <property type="entry name" value="GDHRDH"/>
</dbReference>
<sequence>MKINRRVLITGASSGTGRALAHKFASEGFNIIAVARRKEKLESLKAELSAAYGTDFICMPTDLEKIETVYELYDQAKEIGVDILINNAGLGEWNFAWDTSLEKLNTMIDLNIRALAVLSTSFVRDNLIKDACLINIASLAGYSLFSTAIPYSATKYFVTSFTEGLIHDTSAAKSPFRIKLMAPGPIDTEFTKISLEQSKLGDLDTSQVQFHTPEQIAEFTYILYESDKLLEW</sequence>
<dbReference type="GO" id="GO:0016491">
    <property type="term" value="F:oxidoreductase activity"/>
    <property type="evidence" value="ECO:0007669"/>
    <property type="project" value="UniProtKB-KW"/>
</dbReference>
<evidence type="ECO:0000313" key="4">
    <source>
        <dbReference type="EMBL" id="GAO30815.1"/>
    </source>
</evidence>
<dbReference type="SUPFAM" id="SSF51735">
    <property type="entry name" value="NAD(P)-binding Rossmann-fold domains"/>
    <property type="match status" value="1"/>
</dbReference>
<proteinExistence type="inferred from homology"/>
<dbReference type="Proteomes" id="UP000032900">
    <property type="component" value="Unassembled WGS sequence"/>
</dbReference>
<dbReference type="PANTHER" id="PTHR42901:SF1">
    <property type="entry name" value="ALCOHOL DEHYDROGENASE"/>
    <property type="match status" value="1"/>
</dbReference>
<evidence type="ECO:0000256" key="3">
    <source>
        <dbReference type="RuleBase" id="RU000363"/>
    </source>
</evidence>